<dbReference type="AlphaFoldDB" id="A0AAV2TVV4"/>
<organism evidence="2 3">
    <name type="scientific">Calicophoron daubneyi</name>
    <name type="common">Rumen fluke</name>
    <name type="synonym">Paramphistomum daubneyi</name>
    <dbReference type="NCBI Taxonomy" id="300641"/>
    <lineage>
        <taxon>Eukaryota</taxon>
        <taxon>Metazoa</taxon>
        <taxon>Spiralia</taxon>
        <taxon>Lophotrochozoa</taxon>
        <taxon>Platyhelminthes</taxon>
        <taxon>Trematoda</taxon>
        <taxon>Digenea</taxon>
        <taxon>Plagiorchiida</taxon>
        <taxon>Pronocephalata</taxon>
        <taxon>Paramphistomoidea</taxon>
        <taxon>Paramphistomidae</taxon>
        <taxon>Calicophoron</taxon>
    </lineage>
</organism>
<reference evidence="2" key="1">
    <citation type="submission" date="2024-06" db="EMBL/GenBank/DDBJ databases">
        <authorList>
            <person name="Liu X."/>
            <person name="Lenzi L."/>
            <person name="Haldenby T S."/>
            <person name="Uol C."/>
        </authorList>
    </citation>
    <scope>NUCLEOTIDE SEQUENCE</scope>
</reference>
<sequence length="471" mass="50942">MFGTQSNLDNFVDGIIFYPLNTSQITVDSLATGYLNHKILCRLKDLNPGQLPSAPGEPAKLFVSYERTLTDAPAVYTTDLSANRRRVAQLKSSNPFRIPRSFSNLAGDKPISNLPEALSSRHQPAAVQPIDWLGDLIASSPKGSVINGNQDTFASRLKVDLENDEFLKLANRPEAASRNTDGTTEKGLAYSRSLKWSSSAPADEAGLTGLTRSPSALNPSPPDVQKDSHRGAVTTQTSDTAKSDANGPSFAADAPFSPRSKKIGSYPQSDSQQKVPQTIPLLRPAPRPPRRRTGVAAFTNSTVATTNNSEEPTVTYTNGYGGTNTADPMSLLSAKAEEQNEVHEFLSSGSSPTKECQTSISYRRSASFDQSLDVHAYPINKLDDCNQNNYIEIQPVVISSTSTDDEELSQLCTKLSRPLVPSSSQTLDSPPNLGSPSGLNSKERIVLFFKRNLKLTSSTPKTPLQKTASHR</sequence>
<name>A0AAV2TVV4_CALDB</name>
<evidence type="ECO:0000313" key="2">
    <source>
        <dbReference type="EMBL" id="CAL5140793.1"/>
    </source>
</evidence>
<proteinExistence type="predicted"/>
<protein>
    <submittedName>
        <fullName evidence="2">Uncharacterized protein</fullName>
    </submittedName>
</protein>
<evidence type="ECO:0000313" key="3">
    <source>
        <dbReference type="Proteomes" id="UP001497525"/>
    </source>
</evidence>
<feature type="compositionally biased region" description="Polar residues" evidence="1">
    <location>
        <begin position="421"/>
        <end position="439"/>
    </location>
</feature>
<feature type="region of interest" description="Disordered" evidence="1">
    <location>
        <begin position="200"/>
        <end position="293"/>
    </location>
</feature>
<dbReference type="Proteomes" id="UP001497525">
    <property type="component" value="Unassembled WGS sequence"/>
</dbReference>
<feature type="compositionally biased region" description="Polar residues" evidence="1">
    <location>
        <begin position="266"/>
        <end position="276"/>
    </location>
</feature>
<comment type="caution">
    <text evidence="2">The sequence shown here is derived from an EMBL/GenBank/DDBJ whole genome shotgun (WGS) entry which is preliminary data.</text>
</comment>
<accession>A0AAV2TVV4</accession>
<gene>
    <name evidence="2" type="ORF">CDAUBV1_LOCUS16086</name>
</gene>
<evidence type="ECO:0000256" key="1">
    <source>
        <dbReference type="SAM" id="MobiDB-lite"/>
    </source>
</evidence>
<dbReference type="EMBL" id="CAXLJL010000789">
    <property type="protein sequence ID" value="CAL5140793.1"/>
    <property type="molecule type" value="Genomic_DNA"/>
</dbReference>
<feature type="region of interest" description="Disordered" evidence="1">
    <location>
        <begin position="417"/>
        <end position="439"/>
    </location>
</feature>